<dbReference type="GO" id="GO:0051301">
    <property type="term" value="P:cell division"/>
    <property type="evidence" value="ECO:0007669"/>
    <property type="project" value="UniProtKB-KW"/>
</dbReference>
<feature type="binding site" evidence="10">
    <location>
        <begin position="11"/>
        <end position="13"/>
    </location>
    <ligand>
        <name>UDP-N-acetyl-alpha-D-glucosamine</name>
        <dbReference type="ChEBI" id="CHEBI:57705"/>
    </ligand>
</feature>
<evidence type="ECO:0000313" key="13">
    <source>
        <dbReference type="EMBL" id="RAL26016.1"/>
    </source>
</evidence>
<dbReference type="GO" id="GO:0009252">
    <property type="term" value="P:peptidoglycan biosynthetic process"/>
    <property type="evidence" value="ECO:0007669"/>
    <property type="project" value="UniProtKB-UniRule"/>
</dbReference>
<evidence type="ECO:0000256" key="9">
    <source>
        <dbReference type="ARBA" id="ARBA00023316"/>
    </source>
</evidence>
<evidence type="ECO:0000256" key="6">
    <source>
        <dbReference type="ARBA" id="ARBA00022984"/>
    </source>
</evidence>
<keyword evidence="7 10" id="KW-0472">Membrane</keyword>
<proteinExistence type="inferred from homology"/>
<reference evidence="13 14" key="1">
    <citation type="submission" date="2018-06" db="EMBL/GenBank/DDBJ databases">
        <title>Thermoflavimicrobium daqus sp. nov., a thermophilic microbe isolated from Moutai-flavour Daqu.</title>
        <authorList>
            <person name="Wang X."/>
            <person name="Zhou H."/>
        </authorList>
    </citation>
    <scope>NUCLEOTIDE SEQUENCE [LARGE SCALE GENOMIC DNA]</scope>
    <source>
        <strain evidence="13 14">FBKL4.011</strain>
    </source>
</reference>
<dbReference type="HAMAP" id="MF_00033">
    <property type="entry name" value="MurG"/>
    <property type="match status" value="1"/>
</dbReference>
<evidence type="ECO:0000256" key="5">
    <source>
        <dbReference type="ARBA" id="ARBA00022960"/>
    </source>
</evidence>
<comment type="catalytic activity">
    <reaction evidence="10">
        <text>di-trans,octa-cis-undecaprenyl diphospho-N-acetyl-alpha-D-muramoyl-L-alanyl-D-glutamyl-meso-2,6-diaminopimeloyl-D-alanyl-D-alanine + UDP-N-acetyl-alpha-D-glucosamine = di-trans,octa-cis-undecaprenyl diphospho-[N-acetyl-alpha-D-glucosaminyl-(1-&gt;4)]-N-acetyl-alpha-D-muramoyl-L-alanyl-D-glutamyl-meso-2,6-diaminopimeloyl-D-alanyl-D-alanine + UDP + H(+)</text>
        <dbReference type="Rhea" id="RHEA:31227"/>
        <dbReference type="ChEBI" id="CHEBI:15378"/>
        <dbReference type="ChEBI" id="CHEBI:57705"/>
        <dbReference type="ChEBI" id="CHEBI:58223"/>
        <dbReference type="ChEBI" id="CHEBI:61387"/>
        <dbReference type="ChEBI" id="CHEBI:61388"/>
        <dbReference type="EC" id="2.4.1.227"/>
    </reaction>
</comment>
<keyword evidence="1 10" id="KW-1003">Cell membrane</keyword>
<dbReference type="NCBIfam" id="TIGR01133">
    <property type="entry name" value="murG"/>
    <property type="match status" value="1"/>
</dbReference>
<dbReference type="GO" id="GO:0051991">
    <property type="term" value="F:UDP-N-acetyl-D-glucosamine:N-acetylmuramoyl-L-alanyl-D-glutamyl-meso-2,6-diaminopimelyl-D-alanyl-D-alanine-diphosphoundecaprenol 4-beta-N-acetylglucosaminlytransferase activity"/>
    <property type="evidence" value="ECO:0007669"/>
    <property type="project" value="RHEA"/>
</dbReference>
<dbReference type="InterPro" id="IPR004276">
    <property type="entry name" value="GlycoTrans_28_N"/>
</dbReference>
<gene>
    <name evidence="10 13" type="primary">murG</name>
    <name evidence="13" type="ORF">DL897_08115</name>
</gene>
<dbReference type="GO" id="GO:0005975">
    <property type="term" value="P:carbohydrate metabolic process"/>
    <property type="evidence" value="ECO:0007669"/>
    <property type="project" value="InterPro"/>
</dbReference>
<dbReference type="Gene3D" id="3.40.50.2000">
    <property type="entry name" value="Glycogen Phosphorylase B"/>
    <property type="match status" value="2"/>
</dbReference>
<evidence type="ECO:0000256" key="8">
    <source>
        <dbReference type="ARBA" id="ARBA00023306"/>
    </source>
</evidence>
<sequence>MRRIILSGGGTGGHIYPALAIAKAVKKRHPNVEIGYIGTKNGLEAKIVPKQGDIKLFTVEIQGFKRSLSLDNFNTVRKFLSAVKKSKEYIREFKPDVVVGTGGYVCGPAVYAAHKLNVPTLIHEQNVVIGLTIKFLARYADVVAYSLQESGKYLSNTKRPIFTGNPRATEVIEANPELGRRSLNIFDPRPIVLFVGGSRGAKAINESVLQMIPYMKQTPHVQFVYVTGDVHYEQIRSQIPFHEVPNLDVRPFIYNMPDVLASTYLVVSRAGASTLAEITALGLPSILIPSPYVTNNHQEANARWMEQQGATKMIRESELSGKYLWDWIYYLLQRPDEHQKMSEAARRLGRPEAAEVLVDELDKLASLGHW</sequence>
<comment type="function">
    <text evidence="10">Cell wall formation. Catalyzes the transfer of a GlcNAc subunit on undecaprenyl-pyrophosphoryl-MurNAc-pentapeptide (lipid intermediate I) to form undecaprenyl-pyrophosphoryl-MurNAc-(pentapeptide)GlcNAc (lipid intermediate II).</text>
</comment>
<keyword evidence="5 10" id="KW-0133">Cell shape</keyword>
<dbReference type="OrthoDB" id="9808936at2"/>
<feature type="binding site" evidence="10">
    <location>
        <position position="126"/>
    </location>
    <ligand>
        <name>UDP-N-acetyl-alpha-D-glucosamine</name>
        <dbReference type="ChEBI" id="CHEBI:57705"/>
    </ligand>
</feature>
<dbReference type="PANTHER" id="PTHR21015:SF22">
    <property type="entry name" value="GLYCOSYLTRANSFERASE"/>
    <property type="match status" value="1"/>
</dbReference>
<dbReference type="InterPro" id="IPR006009">
    <property type="entry name" value="GlcNAc_MurG"/>
</dbReference>
<accession>A0A364K6T1</accession>
<evidence type="ECO:0000256" key="4">
    <source>
        <dbReference type="ARBA" id="ARBA00022679"/>
    </source>
</evidence>
<dbReference type="Pfam" id="PF04101">
    <property type="entry name" value="Glyco_tran_28_C"/>
    <property type="match status" value="1"/>
</dbReference>
<feature type="domain" description="Glycosyl transferase family 28 C-terminal" evidence="12">
    <location>
        <begin position="192"/>
        <end position="355"/>
    </location>
</feature>
<evidence type="ECO:0000259" key="11">
    <source>
        <dbReference type="Pfam" id="PF03033"/>
    </source>
</evidence>
<dbReference type="EC" id="2.4.1.227" evidence="10"/>
<evidence type="ECO:0000313" key="14">
    <source>
        <dbReference type="Proteomes" id="UP000251213"/>
    </source>
</evidence>
<keyword evidence="6 10" id="KW-0573">Peptidoglycan synthesis</keyword>
<evidence type="ECO:0000256" key="3">
    <source>
        <dbReference type="ARBA" id="ARBA00022676"/>
    </source>
</evidence>
<keyword evidence="9 10" id="KW-0961">Cell wall biogenesis/degradation</keyword>
<dbReference type="UniPathway" id="UPA00219"/>
<dbReference type="InterPro" id="IPR007235">
    <property type="entry name" value="Glyco_trans_28_C"/>
</dbReference>
<keyword evidence="14" id="KW-1185">Reference proteome</keyword>
<evidence type="ECO:0000259" key="12">
    <source>
        <dbReference type="Pfam" id="PF04101"/>
    </source>
</evidence>
<dbReference type="GO" id="GO:0071555">
    <property type="term" value="P:cell wall organization"/>
    <property type="evidence" value="ECO:0007669"/>
    <property type="project" value="UniProtKB-KW"/>
</dbReference>
<dbReference type="Proteomes" id="UP000251213">
    <property type="component" value="Unassembled WGS sequence"/>
</dbReference>
<keyword evidence="4 10" id="KW-0808">Transferase</keyword>
<dbReference type="GO" id="GO:0008360">
    <property type="term" value="P:regulation of cell shape"/>
    <property type="evidence" value="ECO:0007669"/>
    <property type="project" value="UniProtKB-KW"/>
</dbReference>
<feature type="binding site" evidence="10">
    <location>
        <position position="198"/>
    </location>
    <ligand>
        <name>UDP-N-acetyl-alpha-D-glucosamine</name>
        <dbReference type="ChEBI" id="CHEBI:57705"/>
    </ligand>
</feature>
<comment type="caution">
    <text evidence="10">Lacks conserved residue(s) required for the propagation of feature annotation.</text>
</comment>
<dbReference type="GO" id="GO:0005886">
    <property type="term" value="C:plasma membrane"/>
    <property type="evidence" value="ECO:0007669"/>
    <property type="project" value="UniProtKB-SubCell"/>
</dbReference>
<dbReference type="RefSeq" id="WP_113658630.1">
    <property type="nucleotide sequence ID" value="NZ_KZ845665.1"/>
</dbReference>
<comment type="similarity">
    <text evidence="10">Belongs to the glycosyltransferase 28 family. MurG subfamily.</text>
</comment>
<comment type="caution">
    <text evidence="13">The sequence shown here is derived from an EMBL/GenBank/DDBJ whole genome shotgun (WGS) entry which is preliminary data.</text>
</comment>
<protein>
    <recommendedName>
        <fullName evidence="10">UDP-N-acetylglucosamine--N-acetylmuramyl-(pentapeptide) pyrophosphoryl-undecaprenol N-acetylglucosamine transferase</fullName>
        <ecNumber evidence="10">2.4.1.227</ecNumber>
    </recommendedName>
    <alternativeName>
        <fullName evidence="10">Undecaprenyl-PP-MurNAc-pentapeptide-UDPGlcNAc GlcNAc transferase</fullName>
    </alternativeName>
</protein>
<feature type="binding site" evidence="10">
    <location>
        <position position="253"/>
    </location>
    <ligand>
        <name>UDP-N-acetyl-alpha-D-glucosamine</name>
        <dbReference type="ChEBI" id="CHEBI:57705"/>
    </ligand>
</feature>
<dbReference type="CDD" id="cd03785">
    <property type="entry name" value="GT28_MurG"/>
    <property type="match status" value="1"/>
</dbReference>
<evidence type="ECO:0000256" key="10">
    <source>
        <dbReference type="HAMAP-Rule" id="MF_00033"/>
    </source>
</evidence>
<dbReference type="AlphaFoldDB" id="A0A364K6T1"/>
<keyword evidence="3 10" id="KW-0328">Glycosyltransferase</keyword>
<dbReference type="PANTHER" id="PTHR21015">
    <property type="entry name" value="UDP-N-ACETYLGLUCOSAMINE--N-ACETYLMURAMYL-(PENTAPEPTIDE) PYROPHOSPHORYL-UNDECAPRENOL N-ACETYLGLUCOSAMINE TRANSFERASE 1"/>
    <property type="match status" value="1"/>
</dbReference>
<reference evidence="13 14" key="2">
    <citation type="submission" date="2018-06" db="EMBL/GenBank/DDBJ databases">
        <authorList>
            <person name="Zhirakovskaya E."/>
        </authorList>
    </citation>
    <scope>NUCLEOTIDE SEQUENCE [LARGE SCALE GENOMIC DNA]</scope>
    <source>
        <strain evidence="13 14">FBKL4.011</strain>
    </source>
</reference>
<dbReference type="EMBL" id="QJKK01000003">
    <property type="protein sequence ID" value="RAL26016.1"/>
    <property type="molecule type" value="Genomic_DNA"/>
</dbReference>
<name>A0A364K6T1_9BACL</name>
<keyword evidence="8 10" id="KW-0131">Cell cycle</keyword>
<dbReference type="SUPFAM" id="SSF53756">
    <property type="entry name" value="UDP-Glycosyltransferase/glycogen phosphorylase"/>
    <property type="match status" value="1"/>
</dbReference>
<feature type="binding site" evidence="10">
    <location>
        <position position="298"/>
    </location>
    <ligand>
        <name>UDP-N-acetyl-alpha-D-glucosamine</name>
        <dbReference type="ChEBI" id="CHEBI:57705"/>
    </ligand>
</feature>
<comment type="pathway">
    <text evidence="10">Cell wall biogenesis; peptidoglycan biosynthesis.</text>
</comment>
<feature type="domain" description="Glycosyltransferase family 28 N-terminal" evidence="11">
    <location>
        <begin position="4"/>
        <end position="144"/>
    </location>
</feature>
<comment type="subcellular location">
    <subcellularLocation>
        <location evidence="10">Cell membrane</location>
        <topology evidence="10">Peripheral membrane protein</topology>
        <orientation evidence="10">Cytoplasmic side</orientation>
    </subcellularLocation>
</comment>
<dbReference type="Pfam" id="PF03033">
    <property type="entry name" value="Glyco_transf_28"/>
    <property type="match status" value="1"/>
</dbReference>
<dbReference type="GO" id="GO:0050511">
    <property type="term" value="F:undecaprenyldiphospho-muramoylpentapeptide beta-N-acetylglucosaminyltransferase activity"/>
    <property type="evidence" value="ECO:0007669"/>
    <property type="project" value="UniProtKB-UniRule"/>
</dbReference>
<evidence type="ECO:0000256" key="2">
    <source>
        <dbReference type="ARBA" id="ARBA00022618"/>
    </source>
</evidence>
<organism evidence="13 14">
    <name type="scientific">Thermoflavimicrobium daqui</name>
    <dbReference type="NCBI Taxonomy" id="2137476"/>
    <lineage>
        <taxon>Bacteria</taxon>
        <taxon>Bacillati</taxon>
        <taxon>Bacillota</taxon>
        <taxon>Bacilli</taxon>
        <taxon>Bacillales</taxon>
        <taxon>Thermoactinomycetaceae</taxon>
        <taxon>Thermoflavimicrobium</taxon>
    </lineage>
</organism>
<keyword evidence="2 10" id="KW-0132">Cell division</keyword>
<evidence type="ECO:0000256" key="7">
    <source>
        <dbReference type="ARBA" id="ARBA00023136"/>
    </source>
</evidence>
<evidence type="ECO:0000256" key="1">
    <source>
        <dbReference type="ARBA" id="ARBA00022475"/>
    </source>
</evidence>